<dbReference type="EMBL" id="AB987998">
    <property type="protein sequence ID" value="BAP46891.1"/>
    <property type="molecule type" value="mRNA"/>
</dbReference>
<protein>
    <submittedName>
        <fullName evidence="8">Solute carrier family 39 member 5-1</fullName>
    </submittedName>
</protein>
<dbReference type="InterPro" id="IPR050799">
    <property type="entry name" value="ZIP_Transporter"/>
</dbReference>
<evidence type="ECO:0000256" key="1">
    <source>
        <dbReference type="ARBA" id="ARBA00004141"/>
    </source>
</evidence>
<sequence>MHIDTLQTVSHEYEYNVTLGSDRQANCTSAKIHTVMDLRGHDRTAANICTAIKPPGDVKKEAYASLKHASADVGILGNLRHWTTLSFKLLLYHCMISVMDTSHPRYVAMHVQVNKKESNTKSNLTQVTLKKEAFVRDRTTLSFKLLLYHCMISVMIPAILVLAMHVQVNKKESTQVKSTQEHLEEAFEEQGYYLQRLFLQYGDNGTLSYEGLQKLLGSLGLGEVNVLEIRLGEVKHSSQPQSHSHSHEDHHHPQRTTNSPPLKESPRPHIKSVISGSPAERGHSDYFPHPGLRHKLEESVSPLSDHPTEKHLHGNCLNVTQLLWNFGLGQASHITPAHFTFLCPALLFQIDSGVCLRHTEVQLQGSKTSESFLRALGWASLALFVISLPSLFALGLAPLLQPSILQIFLCPMAGMAVGTLCGDALLHLLPHAIFSQHIQHQDAVFKGLSVLGGLYLLFAFESLLGLKQHFKKRKHDAESGRELDTLQGTSTANQNESAGHGHSHGQPGPGKMDIRSMAWMVVMGDGIHNLTDGLAIGVAFSQSLTGGLSTSIAVFCHELPHELGDLAVLLAAGWPVRRLTVFSVISALLGFVGVLTGTALGNQWATHSPWIFTITAGVFLYVALADMMPEMLHGDAGSLSLLKRFLLQSLGLLIGGGNHALHRPL</sequence>
<feature type="transmembrane region" description="Helical" evidence="7">
    <location>
        <begin position="145"/>
        <end position="166"/>
    </location>
</feature>
<dbReference type="PANTHER" id="PTHR12191">
    <property type="entry name" value="SOLUTE CARRIER FAMILY 39"/>
    <property type="match status" value="1"/>
</dbReference>
<feature type="transmembrane region" description="Helical" evidence="7">
    <location>
        <begin position="607"/>
        <end position="624"/>
    </location>
</feature>
<evidence type="ECO:0000256" key="7">
    <source>
        <dbReference type="SAM" id="Phobius"/>
    </source>
</evidence>
<feature type="transmembrane region" description="Helical" evidence="7">
    <location>
        <begin position="407"/>
        <end position="428"/>
    </location>
</feature>
<feature type="transmembrane region" description="Helical" evidence="7">
    <location>
        <begin position="448"/>
        <end position="466"/>
    </location>
</feature>
<dbReference type="AlphaFoldDB" id="A0A089ZZB1"/>
<dbReference type="InterPro" id="IPR003689">
    <property type="entry name" value="ZIP"/>
</dbReference>
<dbReference type="GO" id="GO:0030003">
    <property type="term" value="P:intracellular monoatomic cation homeostasis"/>
    <property type="evidence" value="ECO:0007669"/>
    <property type="project" value="TreeGrafter"/>
</dbReference>
<dbReference type="GO" id="GO:0005886">
    <property type="term" value="C:plasma membrane"/>
    <property type="evidence" value="ECO:0007669"/>
    <property type="project" value="TreeGrafter"/>
</dbReference>
<evidence type="ECO:0000256" key="2">
    <source>
        <dbReference type="ARBA" id="ARBA00006939"/>
    </source>
</evidence>
<feature type="transmembrane region" description="Helical" evidence="7">
    <location>
        <begin position="579"/>
        <end position="601"/>
    </location>
</feature>
<keyword evidence="5 7" id="KW-0472">Membrane</keyword>
<organism evidence="8">
    <name type="scientific">Cyprinus carpio</name>
    <name type="common">Common carp</name>
    <dbReference type="NCBI Taxonomy" id="7962"/>
    <lineage>
        <taxon>Eukaryota</taxon>
        <taxon>Metazoa</taxon>
        <taxon>Chordata</taxon>
        <taxon>Craniata</taxon>
        <taxon>Vertebrata</taxon>
        <taxon>Euteleostomi</taxon>
        <taxon>Actinopterygii</taxon>
        <taxon>Neopterygii</taxon>
        <taxon>Teleostei</taxon>
        <taxon>Ostariophysi</taxon>
        <taxon>Cypriniformes</taxon>
        <taxon>Cyprinidae</taxon>
        <taxon>Cyprininae</taxon>
        <taxon>Cyprinus</taxon>
    </lineage>
</organism>
<dbReference type="PANTHER" id="PTHR12191:SF17">
    <property type="entry name" value="ZINC TRANSPORTER ZIP5"/>
    <property type="match status" value="1"/>
</dbReference>
<evidence type="ECO:0000256" key="5">
    <source>
        <dbReference type="ARBA" id="ARBA00023136"/>
    </source>
</evidence>
<evidence type="ECO:0000256" key="6">
    <source>
        <dbReference type="SAM" id="MobiDB-lite"/>
    </source>
</evidence>
<evidence type="ECO:0000256" key="3">
    <source>
        <dbReference type="ARBA" id="ARBA00022692"/>
    </source>
</evidence>
<dbReference type="Pfam" id="PF02535">
    <property type="entry name" value="Zip"/>
    <property type="match status" value="1"/>
</dbReference>
<gene>
    <name evidence="8" type="primary">slc39a5-1</name>
</gene>
<dbReference type="GO" id="GO:0005385">
    <property type="term" value="F:zinc ion transmembrane transporter activity"/>
    <property type="evidence" value="ECO:0007669"/>
    <property type="project" value="TreeGrafter"/>
</dbReference>
<evidence type="ECO:0000313" key="8">
    <source>
        <dbReference type="EMBL" id="BAP46891.1"/>
    </source>
</evidence>
<comment type="subcellular location">
    <subcellularLocation>
        <location evidence="1">Membrane</location>
        <topology evidence="1">Multi-pass membrane protein</topology>
    </subcellularLocation>
</comment>
<feature type="transmembrane region" description="Helical" evidence="7">
    <location>
        <begin position="376"/>
        <end position="400"/>
    </location>
</feature>
<comment type="similarity">
    <text evidence="2">Belongs to the ZIP transporter (TC 2.A.5) family.</text>
</comment>
<name>A0A089ZZB1_CYPCA</name>
<proteinExistence type="evidence at transcript level"/>
<feature type="region of interest" description="Disordered" evidence="6">
    <location>
        <begin position="235"/>
        <end position="291"/>
    </location>
</feature>
<reference evidence="8" key="1">
    <citation type="submission" date="2014-09" db="EMBL/GenBank/DDBJ databases">
        <title>Genome-Wide Identification, Characterization and Phylogenetic Analysis of 37 Common Carp Zinc Transporter Genes.</title>
        <authorList>
            <person name="Zhang S.H."/>
            <person name="Jiang Y.L."/>
            <person name="Xu P."/>
        </authorList>
    </citation>
    <scope>NUCLEOTIDE SEQUENCE</scope>
</reference>
<evidence type="ECO:0000256" key="4">
    <source>
        <dbReference type="ARBA" id="ARBA00022989"/>
    </source>
</evidence>
<keyword evidence="3 7" id="KW-0812">Transmembrane</keyword>
<dbReference type="GO" id="GO:0140410">
    <property type="term" value="F:monoatomic cation:bicarbonate symporter activity"/>
    <property type="evidence" value="ECO:0007669"/>
    <property type="project" value="TreeGrafter"/>
</dbReference>
<accession>A0A089ZZB1</accession>
<dbReference type="GO" id="GO:0071578">
    <property type="term" value="P:zinc ion import across plasma membrane"/>
    <property type="evidence" value="ECO:0007669"/>
    <property type="project" value="TreeGrafter"/>
</dbReference>
<keyword evidence="4 7" id="KW-1133">Transmembrane helix</keyword>